<reference evidence="2" key="1">
    <citation type="submission" date="2021-01" db="EMBL/GenBank/DDBJ databases">
        <title>Modified the classification status of verrucomicrobia.</title>
        <authorList>
            <person name="Feng X."/>
        </authorList>
    </citation>
    <scope>NUCLEOTIDE SEQUENCE</scope>
    <source>
        <strain evidence="2">JCM 18052</strain>
    </source>
</reference>
<evidence type="ECO:0000313" key="3">
    <source>
        <dbReference type="Proteomes" id="UP000600139"/>
    </source>
</evidence>
<proteinExistence type="predicted"/>
<keyword evidence="1" id="KW-0472">Membrane</keyword>
<dbReference type="EMBL" id="JAENIK010000008">
    <property type="protein sequence ID" value="MBK1815289.1"/>
    <property type="molecule type" value="Genomic_DNA"/>
</dbReference>
<evidence type="ECO:0000256" key="1">
    <source>
        <dbReference type="SAM" id="Phobius"/>
    </source>
</evidence>
<keyword evidence="1" id="KW-1133">Transmembrane helix</keyword>
<keyword evidence="1" id="KW-0812">Transmembrane</keyword>
<gene>
    <name evidence="2" type="ORF">JIN84_06675</name>
</gene>
<organism evidence="2 3">
    <name type="scientific">Luteolibacter yonseiensis</name>
    <dbReference type="NCBI Taxonomy" id="1144680"/>
    <lineage>
        <taxon>Bacteria</taxon>
        <taxon>Pseudomonadati</taxon>
        <taxon>Verrucomicrobiota</taxon>
        <taxon>Verrucomicrobiia</taxon>
        <taxon>Verrucomicrobiales</taxon>
        <taxon>Verrucomicrobiaceae</taxon>
        <taxon>Luteolibacter</taxon>
    </lineage>
</organism>
<feature type="transmembrane region" description="Helical" evidence="1">
    <location>
        <begin position="379"/>
        <end position="397"/>
    </location>
</feature>
<name>A0A934VBC9_9BACT</name>
<protein>
    <submittedName>
        <fullName evidence="2">Uncharacterized protein</fullName>
    </submittedName>
</protein>
<accession>A0A934VBC9</accession>
<keyword evidence="3" id="KW-1185">Reference proteome</keyword>
<dbReference type="Proteomes" id="UP000600139">
    <property type="component" value="Unassembled WGS sequence"/>
</dbReference>
<dbReference type="RefSeq" id="WP_200350255.1">
    <property type="nucleotide sequence ID" value="NZ_BAABHZ010000012.1"/>
</dbReference>
<comment type="caution">
    <text evidence="2">The sequence shown here is derived from an EMBL/GenBank/DDBJ whole genome shotgun (WGS) entry which is preliminary data.</text>
</comment>
<sequence>MPTFQHPASLNAFQQYRQACAIQRTTSRAGNPAWYQEALSLNLQLHIRADGFSISTWYYDRRKLQWSAGPALSHEILHDIAKLESFIAEALRHARAGGANGLGVILHIADEFSTTELKPELDNPASLPELRATAVTDPGAILEDSSIQADQASWRVLPYPAAGGQAIATTIAVSRQYAPFIELLREVGEKTNFPVVTHALSAPLVVIMGLGDVLAITPGKPFVAILQYPWFTALAFFNEHADLRLVRTLQHRGLRRPTNFRNALATTNASLEFIDPDLFILPLGANVDTTLAADLEASFTGCRVEEILRDGPEAVPAWSPEPLIAAKAGHAEAPAIASHTFQILRDDKWALQNFLPTPDSVLEIYPNRSEMRLLRMLRFARAAIIIVSILCAAYFAFGALDLVRRPEWAFEPSQADAAQGRLARLSEERKKAEHWNNLLEDRSKAWTSMESLSRMFPEKGGMLVKTYSHITKADGSPGLAKVGFTKEWRLTGFARDEALDYLNTINTREGISAHFSEIARITGSSAYLPNTGNRTLVVNVRNQENGAFKPVPPEEADDSDTTTYPFSFDLTITQRFEATDPMAINVAKAP</sequence>
<evidence type="ECO:0000313" key="2">
    <source>
        <dbReference type="EMBL" id="MBK1815289.1"/>
    </source>
</evidence>
<dbReference type="AlphaFoldDB" id="A0A934VBC9"/>